<keyword evidence="3" id="KW-1185">Reference proteome</keyword>
<name>A0A8J4G1E6_9CHLO</name>
<feature type="region of interest" description="Disordered" evidence="1">
    <location>
        <begin position="1"/>
        <end position="30"/>
    </location>
</feature>
<protein>
    <submittedName>
        <fullName evidence="2">Uncharacterized protein</fullName>
    </submittedName>
</protein>
<proteinExistence type="predicted"/>
<gene>
    <name evidence="2" type="ORF">Vretifemale_20200</name>
</gene>
<comment type="caution">
    <text evidence="2">The sequence shown here is derived from an EMBL/GenBank/DDBJ whole genome shotgun (WGS) entry which is preliminary data.</text>
</comment>
<evidence type="ECO:0000256" key="1">
    <source>
        <dbReference type="SAM" id="MobiDB-lite"/>
    </source>
</evidence>
<dbReference type="AlphaFoldDB" id="A0A8J4G1E6"/>
<feature type="non-terminal residue" evidence="2">
    <location>
        <position position="178"/>
    </location>
</feature>
<sequence>LKRVAYTSRPTTTGGRPLSGSPSGARTNPRQLGDICIFRRPATRQLVRVGTAAVDSTNAPVITTNRLILLLLPVGEPAGRLAVPAVLGTAHAHNATMDSSADAIVHLAVNLGKSVVIDNASLLHIAESRRVHNVPHNVALDGLVLRHHGAAGLAAHPVHMATAVLGATPIPPLLGHFR</sequence>
<evidence type="ECO:0000313" key="3">
    <source>
        <dbReference type="Proteomes" id="UP000747110"/>
    </source>
</evidence>
<evidence type="ECO:0000313" key="2">
    <source>
        <dbReference type="EMBL" id="GIL92687.1"/>
    </source>
</evidence>
<feature type="non-terminal residue" evidence="2">
    <location>
        <position position="1"/>
    </location>
</feature>
<organism evidence="2 3">
    <name type="scientific">Volvox reticuliferus</name>
    <dbReference type="NCBI Taxonomy" id="1737510"/>
    <lineage>
        <taxon>Eukaryota</taxon>
        <taxon>Viridiplantae</taxon>
        <taxon>Chlorophyta</taxon>
        <taxon>core chlorophytes</taxon>
        <taxon>Chlorophyceae</taxon>
        <taxon>CS clade</taxon>
        <taxon>Chlamydomonadales</taxon>
        <taxon>Volvocaceae</taxon>
        <taxon>Volvox</taxon>
    </lineage>
</organism>
<reference evidence="2" key="1">
    <citation type="journal article" date="2021" name="Proc. Natl. Acad. Sci. U.S.A.">
        <title>Three genomes in the algal genus Volvox reveal the fate of a haploid sex-determining region after a transition to homothallism.</title>
        <authorList>
            <person name="Yamamoto K."/>
            <person name="Hamaji T."/>
            <person name="Kawai-Toyooka H."/>
            <person name="Matsuzaki R."/>
            <person name="Takahashi F."/>
            <person name="Nishimura Y."/>
            <person name="Kawachi M."/>
            <person name="Noguchi H."/>
            <person name="Minakuchi Y."/>
            <person name="Umen J.G."/>
            <person name="Toyoda A."/>
            <person name="Nozaki H."/>
        </authorList>
    </citation>
    <scope>NUCLEOTIDE SEQUENCE</scope>
    <source>
        <strain evidence="2">NIES-3786</strain>
    </source>
</reference>
<dbReference type="Proteomes" id="UP000747110">
    <property type="component" value="Unassembled WGS sequence"/>
</dbReference>
<feature type="compositionally biased region" description="Polar residues" evidence="1">
    <location>
        <begin position="8"/>
        <end position="30"/>
    </location>
</feature>
<dbReference type="EMBL" id="BNCP01000081">
    <property type="protein sequence ID" value="GIL92687.1"/>
    <property type="molecule type" value="Genomic_DNA"/>
</dbReference>
<accession>A0A8J4G1E6</accession>